<accession>A0ABD3VEJ5</accession>
<keyword evidence="5" id="KW-0862">Zinc</keyword>
<dbReference type="SUPFAM" id="SSF57667">
    <property type="entry name" value="beta-beta-alpha zinc fingers"/>
    <property type="match status" value="4"/>
</dbReference>
<dbReference type="InterPro" id="IPR013087">
    <property type="entry name" value="Znf_C2H2_type"/>
</dbReference>
<dbReference type="PROSITE" id="PS00028">
    <property type="entry name" value="ZINC_FINGER_C2H2_1"/>
    <property type="match status" value="6"/>
</dbReference>
<evidence type="ECO:0000256" key="4">
    <source>
        <dbReference type="ARBA" id="ARBA00022771"/>
    </source>
</evidence>
<dbReference type="PANTHER" id="PTHR24406">
    <property type="entry name" value="TRANSCRIPTIONAL REPRESSOR CTCFL-RELATED"/>
    <property type="match status" value="1"/>
</dbReference>
<dbReference type="PROSITE" id="PS50157">
    <property type="entry name" value="ZINC_FINGER_C2H2_2"/>
    <property type="match status" value="7"/>
</dbReference>
<evidence type="ECO:0000256" key="6">
    <source>
        <dbReference type="ARBA" id="ARBA00023242"/>
    </source>
</evidence>
<feature type="domain" description="C2H2-type" evidence="8">
    <location>
        <begin position="439"/>
        <end position="468"/>
    </location>
</feature>
<dbReference type="Gene3D" id="3.30.160.60">
    <property type="entry name" value="Classic Zinc Finger"/>
    <property type="match status" value="5"/>
</dbReference>
<dbReference type="AlphaFoldDB" id="A0ABD3VEJ5"/>
<keyword evidence="2" id="KW-0479">Metal-binding</keyword>
<comment type="caution">
    <text evidence="9">The sequence shown here is derived from an EMBL/GenBank/DDBJ whole genome shotgun (WGS) entry which is preliminary data.</text>
</comment>
<dbReference type="InterPro" id="IPR050888">
    <property type="entry name" value="ZnF_C2H2-type_TF"/>
</dbReference>
<evidence type="ECO:0000256" key="1">
    <source>
        <dbReference type="ARBA" id="ARBA00004123"/>
    </source>
</evidence>
<evidence type="ECO:0000256" key="2">
    <source>
        <dbReference type="ARBA" id="ARBA00022723"/>
    </source>
</evidence>
<proteinExistence type="predicted"/>
<evidence type="ECO:0000313" key="9">
    <source>
        <dbReference type="EMBL" id="KAL3859193.1"/>
    </source>
</evidence>
<dbReference type="GO" id="GO:0005634">
    <property type="term" value="C:nucleus"/>
    <property type="evidence" value="ECO:0007669"/>
    <property type="project" value="UniProtKB-SubCell"/>
</dbReference>
<dbReference type="Proteomes" id="UP001634394">
    <property type="component" value="Unassembled WGS sequence"/>
</dbReference>
<feature type="domain" description="C2H2-type" evidence="8">
    <location>
        <begin position="469"/>
        <end position="493"/>
    </location>
</feature>
<evidence type="ECO:0000256" key="3">
    <source>
        <dbReference type="ARBA" id="ARBA00022737"/>
    </source>
</evidence>
<evidence type="ECO:0000256" key="7">
    <source>
        <dbReference type="PROSITE-ProRule" id="PRU00042"/>
    </source>
</evidence>
<feature type="domain" description="C2H2-type" evidence="8">
    <location>
        <begin position="411"/>
        <end position="438"/>
    </location>
</feature>
<name>A0ABD3VEJ5_SINWO</name>
<reference evidence="9 10" key="1">
    <citation type="submission" date="2024-11" db="EMBL/GenBank/DDBJ databases">
        <title>Chromosome-level genome assembly of the freshwater bivalve Anodonta woodiana.</title>
        <authorList>
            <person name="Chen X."/>
        </authorList>
    </citation>
    <scope>NUCLEOTIDE SEQUENCE [LARGE SCALE GENOMIC DNA]</scope>
    <source>
        <strain evidence="9">MN2024</strain>
        <tissue evidence="9">Gills</tissue>
    </source>
</reference>
<protein>
    <recommendedName>
        <fullName evidence="8">C2H2-type domain-containing protein</fullName>
    </recommendedName>
</protein>
<dbReference type="Pfam" id="PF00096">
    <property type="entry name" value="zf-C2H2"/>
    <property type="match status" value="4"/>
</dbReference>
<sequence>MNNVPSIASDTIEKRDELKCGWCGHIFHHIVEFLSHKSLHVGPGQGLGCEICGTSYTRQIALQQHYKRKHVIPVSKKKSYSAICNEKEMQGNSRTVTKSVNIVVEQIPVVDSCPKVSSPELMKSNISPVSHRVDPSIDQLLTVQDSLGLDACNYPPAPASTHMLEEGVQNVLHCSNNVKENINTSLPTNVELTHVIIDDFPTNMNNSSAGSAAYSKITLRHKDTENMPDFHFVLLTKTHHGKSLVYKNQVLKCLYCDYKGTWKTAICSHMQDKHPDILNVQQFLEVRPEAASEDQKIIRMSEYTFMLKEKSKGKKIRGVEKQDLPGEFPCSKCDKVFNRLRYLRKHLHLHKAEAKYLCNDCGKAFKTQAYLQTHLKTHRQKSAYQCKQCSFTSTINAAIHAHRQLHNEGSVLCDICGYAYNDKSTLAKHKVVHDISRPFACTYPGCTWRFKTEVMCRAHFRAHTTEGKFRCDICGYVFRHKHHLQRHEEKMHSMKIIKSGQSNLVETLNEQNQNILENGNDEIQEVSNTVSLIIRDENGHMVNSEVGTDHLHLQGALQNSQLVIATDEDGNTINYEVTDIAMNVAYQTLLQGSDDLHVGDTQAILIPQADGSHIVFHQEEVTGSIADDHSPDI</sequence>
<keyword evidence="3" id="KW-0677">Repeat</keyword>
<evidence type="ECO:0000313" key="10">
    <source>
        <dbReference type="Proteomes" id="UP001634394"/>
    </source>
</evidence>
<feature type="domain" description="C2H2-type" evidence="8">
    <location>
        <begin position="47"/>
        <end position="70"/>
    </location>
</feature>
<evidence type="ECO:0000259" key="8">
    <source>
        <dbReference type="PROSITE" id="PS50157"/>
    </source>
</evidence>
<dbReference type="EMBL" id="JBJQND010000012">
    <property type="protein sequence ID" value="KAL3859193.1"/>
    <property type="molecule type" value="Genomic_DNA"/>
</dbReference>
<feature type="domain" description="C2H2-type" evidence="8">
    <location>
        <begin position="18"/>
        <end position="45"/>
    </location>
</feature>
<dbReference type="SMART" id="SM00355">
    <property type="entry name" value="ZnF_C2H2"/>
    <property type="match status" value="9"/>
</dbReference>
<comment type="subcellular location">
    <subcellularLocation>
        <location evidence="1">Nucleus</location>
    </subcellularLocation>
</comment>
<organism evidence="9 10">
    <name type="scientific">Sinanodonta woodiana</name>
    <name type="common">Chinese pond mussel</name>
    <name type="synonym">Anodonta woodiana</name>
    <dbReference type="NCBI Taxonomy" id="1069815"/>
    <lineage>
        <taxon>Eukaryota</taxon>
        <taxon>Metazoa</taxon>
        <taxon>Spiralia</taxon>
        <taxon>Lophotrochozoa</taxon>
        <taxon>Mollusca</taxon>
        <taxon>Bivalvia</taxon>
        <taxon>Autobranchia</taxon>
        <taxon>Heteroconchia</taxon>
        <taxon>Palaeoheterodonta</taxon>
        <taxon>Unionida</taxon>
        <taxon>Unionoidea</taxon>
        <taxon>Unionidae</taxon>
        <taxon>Unioninae</taxon>
        <taxon>Sinanodonta</taxon>
    </lineage>
</organism>
<feature type="domain" description="C2H2-type" evidence="8">
    <location>
        <begin position="356"/>
        <end position="383"/>
    </location>
</feature>
<dbReference type="GO" id="GO:0008270">
    <property type="term" value="F:zinc ion binding"/>
    <property type="evidence" value="ECO:0007669"/>
    <property type="project" value="UniProtKB-KW"/>
</dbReference>
<keyword evidence="4 7" id="KW-0863">Zinc-finger</keyword>
<keyword evidence="6" id="KW-0539">Nucleus</keyword>
<gene>
    <name evidence="9" type="ORF">ACJMK2_009422</name>
</gene>
<feature type="domain" description="C2H2-type" evidence="8">
    <location>
        <begin position="328"/>
        <end position="355"/>
    </location>
</feature>
<evidence type="ECO:0000256" key="5">
    <source>
        <dbReference type="ARBA" id="ARBA00022833"/>
    </source>
</evidence>
<dbReference type="InterPro" id="IPR036236">
    <property type="entry name" value="Znf_C2H2_sf"/>
</dbReference>
<keyword evidence="10" id="KW-1185">Reference proteome</keyword>